<comment type="caution">
    <text evidence="1">The sequence shown here is derived from an EMBL/GenBank/DDBJ whole genome shotgun (WGS) entry which is preliminary data.</text>
</comment>
<keyword evidence="2" id="KW-1185">Reference proteome</keyword>
<sequence>MDKTEKKMDGQTYLTWWDEAREVPAVHRWAYDEIEAAAGRAFVGMMYGTDALDPLDIGVRGLIELLEDEGDLDPKALTWRAVAVAAFENATDLIPYLLETYPHCIDWGIDRNPETDE</sequence>
<evidence type="ECO:0000313" key="2">
    <source>
        <dbReference type="Proteomes" id="UP001055025"/>
    </source>
</evidence>
<reference evidence="1" key="1">
    <citation type="journal article" date="2022" name="Int. J. Syst. Evol. Microbiol.">
        <title>Granulimonas faecalis gen. nov., sp. nov., and Leptogranulimonas caecicola gen. nov., sp. nov., novel lactate-producing Atopobiaceae bacteria isolated from mouse intestines, and an emended description of the family Atopobiaceae.</title>
        <authorList>
            <person name="Morinaga K."/>
            <person name="Kusada H."/>
            <person name="Sakamoto S."/>
            <person name="Murakami T."/>
            <person name="Toyoda A."/>
            <person name="Mori H."/>
            <person name="Meng X.Y."/>
            <person name="Takashino M."/>
            <person name="Murotomi K."/>
            <person name="Tamaki H."/>
        </authorList>
    </citation>
    <scope>NUCLEOTIDE SEQUENCE</scope>
    <source>
        <strain evidence="1">OPF53</strain>
    </source>
</reference>
<evidence type="ECO:0008006" key="3">
    <source>
        <dbReference type="Google" id="ProtNLM"/>
    </source>
</evidence>
<accession>A0AAV5B8U4</accession>
<dbReference type="RefSeq" id="WP_135978618.1">
    <property type="nucleotide sequence ID" value="NZ_BQKC01000002.1"/>
</dbReference>
<organism evidence="1 2">
    <name type="scientific">Granulimonas faecalis</name>
    <dbReference type="NCBI Taxonomy" id="2894155"/>
    <lineage>
        <taxon>Bacteria</taxon>
        <taxon>Bacillati</taxon>
        <taxon>Actinomycetota</taxon>
        <taxon>Coriobacteriia</taxon>
        <taxon>Coriobacteriales</taxon>
        <taxon>Kribbibacteriaceae</taxon>
        <taxon>Granulimonas</taxon>
    </lineage>
</organism>
<dbReference type="Proteomes" id="UP001055025">
    <property type="component" value="Unassembled WGS sequence"/>
</dbReference>
<protein>
    <recommendedName>
        <fullName evidence="3">HEAT repeat domain-containing protein</fullName>
    </recommendedName>
</protein>
<dbReference type="AlphaFoldDB" id="A0AAV5B8U4"/>
<name>A0AAV5B8U4_9ACTN</name>
<evidence type="ECO:0000313" key="1">
    <source>
        <dbReference type="EMBL" id="GJM56291.1"/>
    </source>
</evidence>
<gene>
    <name evidence="1" type="ORF">ATOP_19460</name>
</gene>
<proteinExistence type="predicted"/>
<dbReference type="EMBL" id="BQKC01000002">
    <property type="protein sequence ID" value="GJM56291.1"/>
    <property type="molecule type" value="Genomic_DNA"/>
</dbReference>